<keyword evidence="19" id="KW-1185">Reference proteome</keyword>
<dbReference type="GO" id="GO:0036199">
    <property type="term" value="F:cholest-4-en-3-one 26-monooxygenase activity"/>
    <property type="evidence" value="ECO:0007669"/>
    <property type="project" value="TreeGrafter"/>
</dbReference>
<dbReference type="FunFam" id="1.10.630.10:FF:000018">
    <property type="entry name" value="Cytochrome P450 monooxygenase"/>
    <property type="match status" value="1"/>
</dbReference>
<dbReference type="GO" id="GO:0006707">
    <property type="term" value="P:cholesterol catabolic process"/>
    <property type="evidence" value="ECO:0007669"/>
    <property type="project" value="TreeGrafter"/>
</dbReference>
<evidence type="ECO:0000256" key="16">
    <source>
        <dbReference type="ARBA" id="ARBA00082981"/>
    </source>
</evidence>
<keyword evidence="11" id="KW-1207">Sterol metabolism</keyword>
<keyword evidence="6" id="KW-0442">Lipid degradation</keyword>
<reference evidence="18 19" key="1">
    <citation type="journal article" date="2019" name="Emerg. Microbes Infect.">
        <title>Comprehensive subspecies identification of 175 nontuberculous mycobacteria species based on 7547 genomic profiles.</title>
        <authorList>
            <person name="Matsumoto Y."/>
            <person name="Kinjo T."/>
            <person name="Motooka D."/>
            <person name="Nabeya D."/>
            <person name="Jung N."/>
            <person name="Uechi K."/>
            <person name="Horii T."/>
            <person name="Iida T."/>
            <person name="Fujita J."/>
            <person name="Nakamura S."/>
        </authorList>
    </citation>
    <scope>NUCLEOTIDE SEQUENCE [LARGE SCALE GENOMIC DNA]</scope>
    <source>
        <strain evidence="18 19">JCM 30395</strain>
    </source>
</reference>
<comment type="pathway">
    <text evidence="13">Steroid metabolism; cholesterol degradation.</text>
</comment>
<comment type="similarity">
    <text evidence="2">Belongs to the cytochrome P450 family.</text>
</comment>
<dbReference type="InterPro" id="IPR002397">
    <property type="entry name" value="Cyt_P450_B"/>
</dbReference>
<dbReference type="GO" id="GO:0020037">
    <property type="term" value="F:heme binding"/>
    <property type="evidence" value="ECO:0007669"/>
    <property type="project" value="InterPro"/>
</dbReference>
<evidence type="ECO:0000256" key="13">
    <source>
        <dbReference type="ARBA" id="ARBA00049645"/>
    </source>
</evidence>
<dbReference type="InterPro" id="IPR036396">
    <property type="entry name" value="Cyt_P450_sf"/>
</dbReference>
<dbReference type="GO" id="GO:0005506">
    <property type="term" value="F:iron ion binding"/>
    <property type="evidence" value="ECO:0007669"/>
    <property type="project" value="InterPro"/>
</dbReference>
<keyword evidence="9" id="KW-0503">Monooxygenase</keyword>
<proteinExistence type="inferred from homology"/>
<dbReference type="GO" id="GO:0008395">
    <property type="term" value="F:steroid hydroxylase activity"/>
    <property type="evidence" value="ECO:0007669"/>
    <property type="project" value="TreeGrafter"/>
</dbReference>
<dbReference type="Proteomes" id="UP000466445">
    <property type="component" value="Chromosome"/>
</dbReference>
<evidence type="ECO:0000256" key="7">
    <source>
        <dbReference type="ARBA" id="ARBA00023002"/>
    </source>
</evidence>
<gene>
    <name evidence="18" type="ORF">MSAR_16850</name>
</gene>
<dbReference type="SUPFAM" id="SSF48264">
    <property type="entry name" value="Cytochrome P450"/>
    <property type="match status" value="1"/>
</dbReference>
<evidence type="ECO:0000256" key="6">
    <source>
        <dbReference type="ARBA" id="ARBA00022963"/>
    </source>
</evidence>
<accession>A0A7I7SQX1</accession>
<dbReference type="Gene3D" id="1.10.630.10">
    <property type="entry name" value="Cytochrome P450"/>
    <property type="match status" value="1"/>
</dbReference>
<evidence type="ECO:0000256" key="14">
    <source>
        <dbReference type="ARBA" id="ARBA00070775"/>
    </source>
</evidence>
<keyword evidence="3" id="KW-0153">Cholesterol metabolism</keyword>
<keyword evidence="12" id="KW-0753">Steroid metabolism</keyword>
<dbReference type="Pfam" id="PF00067">
    <property type="entry name" value="p450"/>
    <property type="match status" value="1"/>
</dbReference>
<sequence length="413" mass="46228">MSGDQRDYSRHDITSRRFWDQPFDVREQTFATLRATSGLTWHEPFPSMFPMEEPGYWALTRRADIVHASLYPELFSSAQGIALDPMPTDVQRIATFFLMMDPPQHTRYRRLISSAFTPRHVARIDEQVRNNAATVVDELIGAGEVDFVAACSARLPMMTISEMLGVPNSDREAVAKAAEKLFSMSDDEYSTIEERAEATVNEMFLLAGTGIELATFRRRHPGDDLMTSIVNAEIDGHRLTDEEIGAFLVLLASAGNDTTKQTTSHAMLALAANPDQRTWLIADFDARIGPAVEEFIRWATPVLQFARFVTEDTELAGQQLRAGDKVGLFYCSANRDEAAFDEPQAFNLGRSANPHLGFGGGGPHFCLGNQLARTELRNLFREMLFRVDVELGEPDYLLSSFVHGIKRLPAFVR</sequence>
<keyword evidence="8" id="KW-0408">Iron</keyword>
<keyword evidence="5" id="KW-0479">Metal-binding</keyword>
<keyword evidence="10" id="KW-0443">Lipid metabolism</keyword>
<evidence type="ECO:0000313" key="19">
    <source>
        <dbReference type="Proteomes" id="UP000466445"/>
    </source>
</evidence>
<evidence type="ECO:0000256" key="11">
    <source>
        <dbReference type="ARBA" id="ARBA00023166"/>
    </source>
</evidence>
<dbReference type="PRINTS" id="PR00359">
    <property type="entry name" value="BP450"/>
</dbReference>
<evidence type="ECO:0000256" key="2">
    <source>
        <dbReference type="ARBA" id="ARBA00010617"/>
    </source>
</evidence>
<organism evidence="18 19">
    <name type="scientific">Mycolicibacterium sarraceniae</name>
    <dbReference type="NCBI Taxonomy" id="1534348"/>
    <lineage>
        <taxon>Bacteria</taxon>
        <taxon>Bacillati</taxon>
        <taxon>Actinomycetota</taxon>
        <taxon>Actinomycetes</taxon>
        <taxon>Mycobacteriales</taxon>
        <taxon>Mycobacteriaceae</taxon>
        <taxon>Mycolicibacterium</taxon>
    </lineage>
</organism>
<evidence type="ECO:0000256" key="8">
    <source>
        <dbReference type="ARBA" id="ARBA00023004"/>
    </source>
</evidence>
<evidence type="ECO:0000256" key="12">
    <source>
        <dbReference type="ARBA" id="ARBA00023221"/>
    </source>
</evidence>
<dbReference type="KEGG" id="msar:MSAR_16850"/>
<evidence type="ECO:0000256" key="9">
    <source>
        <dbReference type="ARBA" id="ARBA00023033"/>
    </source>
</evidence>
<keyword evidence="7" id="KW-0560">Oxidoreductase</keyword>
<dbReference type="RefSeq" id="WP_163696117.1">
    <property type="nucleotide sequence ID" value="NZ_AP022595.1"/>
</dbReference>
<dbReference type="PANTHER" id="PTHR46696">
    <property type="entry name" value="P450, PUTATIVE (EUROFUNG)-RELATED"/>
    <property type="match status" value="1"/>
</dbReference>
<evidence type="ECO:0000256" key="5">
    <source>
        <dbReference type="ARBA" id="ARBA00022723"/>
    </source>
</evidence>
<protein>
    <recommendedName>
        <fullName evidence="14">Steroid C26-monooxygenase</fullName>
    </recommendedName>
    <alternativeName>
        <fullName evidence="15">Cholest-4-en-3-one C26-monooxygenase</fullName>
    </alternativeName>
    <alternativeName>
        <fullName evidence="17">Cholesterol C26-monooxygenase</fullName>
    </alternativeName>
    <alternativeName>
        <fullName evidence="16">Steroid C27-monooxygenase</fullName>
    </alternativeName>
</protein>
<evidence type="ECO:0000256" key="17">
    <source>
        <dbReference type="ARBA" id="ARBA00083909"/>
    </source>
</evidence>
<keyword evidence="4" id="KW-0349">Heme</keyword>
<dbReference type="InterPro" id="IPR001128">
    <property type="entry name" value="Cyt_P450"/>
</dbReference>
<dbReference type="CDD" id="cd11033">
    <property type="entry name" value="CYP142-like"/>
    <property type="match status" value="1"/>
</dbReference>
<evidence type="ECO:0000256" key="15">
    <source>
        <dbReference type="ARBA" id="ARBA00079588"/>
    </source>
</evidence>
<dbReference type="PANTHER" id="PTHR46696:SF4">
    <property type="entry name" value="BIOTIN BIOSYNTHESIS CYTOCHROME P450"/>
    <property type="match status" value="1"/>
</dbReference>
<dbReference type="AlphaFoldDB" id="A0A7I7SQX1"/>
<evidence type="ECO:0000256" key="10">
    <source>
        <dbReference type="ARBA" id="ARBA00023098"/>
    </source>
</evidence>
<evidence type="ECO:0000313" key="18">
    <source>
        <dbReference type="EMBL" id="BBY58549.1"/>
    </source>
</evidence>
<evidence type="ECO:0000256" key="4">
    <source>
        <dbReference type="ARBA" id="ARBA00022617"/>
    </source>
</evidence>
<dbReference type="EMBL" id="AP022595">
    <property type="protein sequence ID" value="BBY58549.1"/>
    <property type="molecule type" value="Genomic_DNA"/>
</dbReference>
<name>A0A7I7SQX1_9MYCO</name>
<evidence type="ECO:0000256" key="1">
    <source>
        <dbReference type="ARBA" id="ARBA00001971"/>
    </source>
</evidence>
<comment type="cofactor">
    <cofactor evidence="1">
        <name>heme</name>
        <dbReference type="ChEBI" id="CHEBI:30413"/>
    </cofactor>
</comment>
<evidence type="ECO:0000256" key="3">
    <source>
        <dbReference type="ARBA" id="ARBA00022548"/>
    </source>
</evidence>